<dbReference type="Proteomes" id="UP000054815">
    <property type="component" value="Unassembled WGS sequence"/>
</dbReference>
<gene>
    <name evidence="2" type="ORF">T4E_5010</name>
</gene>
<evidence type="ECO:0000313" key="3">
    <source>
        <dbReference type="Proteomes" id="UP000054815"/>
    </source>
</evidence>
<dbReference type="AlphaFoldDB" id="A0A0V0XJM4"/>
<feature type="chain" id="PRO_5006872547" evidence="1">
    <location>
        <begin position="27"/>
        <end position="76"/>
    </location>
</feature>
<sequence>MQRRKSEKITSFALLIIMITGCIVEGKSSSMSSTNADVQDIMTELTKDNVLSDTDDKEDDVCSIEKMKTAQTLAGI</sequence>
<keyword evidence="1" id="KW-0732">Signal</keyword>
<name>A0A0V0XJM4_TRIPS</name>
<evidence type="ECO:0000313" key="2">
    <source>
        <dbReference type="EMBL" id="KRX88187.1"/>
    </source>
</evidence>
<protein>
    <submittedName>
        <fullName evidence="2">Uncharacterized protein</fullName>
    </submittedName>
</protein>
<accession>A0A0V0XJM4</accession>
<organism evidence="2 3">
    <name type="scientific">Trichinella pseudospiralis</name>
    <name type="common">Parasitic roundworm</name>
    <dbReference type="NCBI Taxonomy" id="6337"/>
    <lineage>
        <taxon>Eukaryota</taxon>
        <taxon>Metazoa</taxon>
        <taxon>Ecdysozoa</taxon>
        <taxon>Nematoda</taxon>
        <taxon>Enoplea</taxon>
        <taxon>Dorylaimia</taxon>
        <taxon>Trichinellida</taxon>
        <taxon>Trichinellidae</taxon>
        <taxon>Trichinella</taxon>
    </lineage>
</organism>
<dbReference type="EMBL" id="JYDU01000247">
    <property type="protein sequence ID" value="KRX88187.1"/>
    <property type="molecule type" value="Genomic_DNA"/>
</dbReference>
<reference evidence="2 3" key="1">
    <citation type="submission" date="2015-01" db="EMBL/GenBank/DDBJ databases">
        <title>Evolution of Trichinella species and genotypes.</title>
        <authorList>
            <person name="Korhonen P.K."/>
            <person name="Edoardo P."/>
            <person name="Giuseppe L.R."/>
            <person name="Gasser R.B."/>
        </authorList>
    </citation>
    <scope>NUCLEOTIDE SEQUENCE [LARGE SCALE GENOMIC DNA]</scope>
    <source>
        <strain evidence="2">ISS141</strain>
    </source>
</reference>
<dbReference type="PROSITE" id="PS51257">
    <property type="entry name" value="PROKAR_LIPOPROTEIN"/>
    <property type="match status" value="1"/>
</dbReference>
<comment type="caution">
    <text evidence="2">The sequence shown here is derived from an EMBL/GenBank/DDBJ whole genome shotgun (WGS) entry which is preliminary data.</text>
</comment>
<evidence type="ECO:0000256" key="1">
    <source>
        <dbReference type="SAM" id="SignalP"/>
    </source>
</evidence>
<feature type="signal peptide" evidence="1">
    <location>
        <begin position="1"/>
        <end position="26"/>
    </location>
</feature>
<proteinExistence type="predicted"/>
<feature type="non-terminal residue" evidence="2">
    <location>
        <position position="76"/>
    </location>
</feature>